<dbReference type="EMBL" id="LWLG01000011">
    <property type="protein sequence ID" value="OAQ20454.1"/>
    <property type="molecule type" value="Genomic_DNA"/>
</dbReference>
<dbReference type="AlphaFoldDB" id="A0A179D2Z6"/>
<dbReference type="Gene3D" id="3.20.20.70">
    <property type="entry name" value="Aldolase class I"/>
    <property type="match status" value="1"/>
</dbReference>
<comment type="cofactor">
    <cofactor evidence="8">
        <name>Mg(2+)</name>
        <dbReference type="ChEBI" id="CHEBI:18420"/>
    </cofactor>
</comment>
<dbReference type="GO" id="GO:0008616">
    <property type="term" value="P:tRNA queuosine(34) biosynthetic process"/>
    <property type="evidence" value="ECO:0007669"/>
    <property type="project" value="UniProtKB-UniRule"/>
</dbReference>
<feature type="binding site" evidence="8">
    <location>
        <position position="218"/>
    </location>
    <ligand>
        <name>substrate</name>
    </ligand>
</feature>
<comment type="caution">
    <text evidence="8">Lacks conserved residue(s) required for the propagation of feature annotation.</text>
</comment>
<dbReference type="PANTHER" id="PTHR42836">
    <property type="entry name" value="7-CARBOXY-7-DEAZAGUANINE SYNTHASE"/>
    <property type="match status" value="1"/>
</dbReference>
<reference evidence="10 11" key="1">
    <citation type="submission" date="2016-04" db="EMBL/GenBank/DDBJ databases">
        <title>Genome analysis of Thermosulfurimonas dismutans, the first thermophilic sulfur-disproportionating bacterium of the phylum Thermodesulfobacteria.</title>
        <authorList>
            <person name="Mardanov A.V."/>
            <person name="Beletsky A.V."/>
            <person name="Kadnikov V.V."/>
            <person name="Slobodkin A.I."/>
            <person name="Ravin N.V."/>
        </authorList>
    </citation>
    <scope>NUCLEOTIDE SEQUENCE [LARGE SCALE GENOMIC DNA]</scope>
    <source>
        <strain evidence="10 11">S95</strain>
    </source>
</reference>
<evidence type="ECO:0000256" key="8">
    <source>
        <dbReference type="HAMAP-Rule" id="MF_00917"/>
    </source>
</evidence>
<comment type="subunit">
    <text evidence="8">Homodimer.</text>
</comment>
<evidence type="ECO:0000256" key="1">
    <source>
        <dbReference type="ARBA" id="ARBA00022485"/>
    </source>
</evidence>
<dbReference type="Proteomes" id="UP000078390">
    <property type="component" value="Unassembled WGS sequence"/>
</dbReference>
<dbReference type="InterPro" id="IPR013785">
    <property type="entry name" value="Aldolase_TIM"/>
</dbReference>
<dbReference type="InterPro" id="IPR024924">
    <property type="entry name" value="7-CO-7-deazaguanine_synth-like"/>
</dbReference>
<feature type="binding site" evidence="8">
    <location>
        <position position="46"/>
    </location>
    <ligand>
        <name>[4Fe-4S] cluster</name>
        <dbReference type="ChEBI" id="CHEBI:49883"/>
        <note>4Fe-4S-S-AdoMet</note>
    </ligand>
</feature>
<evidence type="ECO:0000256" key="7">
    <source>
        <dbReference type="ARBA" id="ARBA00023239"/>
    </source>
</evidence>
<keyword evidence="8" id="KW-0671">Queuosine biosynthesis</keyword>
<dbReference type="PANTHER" id="PTHR42836:SF1">
    <property type="entry name" value="7-CARBOXY-7-DEAZAGUANINE SYNTHASE"/>
    <property type="match status" value="1"/>
</dbReference>
<proteinExistence type="inferred from homology"/>
<feature type="domain" description="Radical SAM core" evidence="9">
    <location>
        <begin position="26"/>
        <end position="215"/>
    </location>
</feature>
<organism evidence="10 11">
    <name type="scientific">Thermosulfurimonas dismutans</name>
    <dbReference type="NCBI Taxonomy" id="999894"/>
    <lineage>
        <taxon>Bacteria</taxon>
        <taxon>Pseudomonadati</taxon>
        <taxon>Thermodesulfobacteriota</taxon>
        <taxon>Thermodesulfobacteria</taxon>
        <taxon>Thermodesulfobacteriales</taxon>
        <taxon>Thermodesulfobacteriaceae</taxon>
        <taxon>Thermosulfurimonas</taxon>
    </lineage>
</organism>
<feature type="binding site" evidence="8">
    <location>
        <position position="39"/>
    </location>
    <ligand>
        <name>[4Fe-4S] cluster</name>
        <dbReference type="ChEBI" id="CHEBI:49883"/>
        <note>4Fe-4S-S-AdoMet</note>
    </ligand>
</feature>
<dbReference type="InterPro" id="IPR007197">
    <property type="entry name" value="rSAM"/>
</dbReference>
<evidence type="ECO:0000256" key="2">
    <source>
        <dbReference type="ARBA" id="ARBA00022691"/>
    </source>
</evidence>
<keyword evidence="1 8" id="KW-0004">4Fe-4S</keyword>
<feature type="binding site" evidence="8">
    <location>
        <position position="43"/>
    </location>
    <ligand>
        <name>[4Fe-4S] cluster</name>
        <dbReference type="ChEBI" id="CHEBI:49883"/>
        <note>4Fe-4S-S-AdoMet</note>
    </ligand>
</feature>
<keyword evidence="2 8" id="KW-0949">S-adenosyl-L-methionine</keyword>
<dbReference type="STRING" id="999894.TDIS_1498"/>
<gene>
    <name evidence="8" type="primary">queE</name>
    <name evidence="10" type="ORF">TDIS_1498</name>
</gene>
<evidence type="ECO:0000259" key="9">
    <source>
        <dbReference type="PROSITE" id="PS51918"/>
    </source>
</evidence>
<comment type="cofactor">
    <cofactor evidence="8">
        <name>S-adenosyl-L-methionine</name>
        <dbReference type="ChEBI" id="CHEBI:59789"/>
    </cofactor>
    <text evidence="8">Binds 1 S-adenosyl-L-methionine per subunit.</text>
</comment>
<comment type="function">
    <text evidence="8">Catalyzes the complex heterocyclic radical-mediated conversion of 6-carboxy-5,6,7,8-tetrahydropterin (CPH4) to 7-carboxy-7-deazaguanine (CDG), a step common to the biosynthetic pathways of all 7-deazapurine-containing compounds.</text>
</comment>
<dbReference type="EC" id="4.3.99.3" evidence="8"/>
<dbReference type="SUPFAM" id="SSF102114">
    <property type="entry name" value="Radical SAM enzymes"/>
    <property type="match status" value="1"/>
</dbReference>
<dbReference type="GO" id="GO:0000287">
    <property type="term" value="F:magnesium ion binding"/>
    <property type="evidence" value="ECO:0007669"/>
    <property type="project" value="UniProtKB-UniRule"/>
</dbReference>
<dbReference type="GO" id="GO:1904047">
    <property type="term" value="F:S-adenosyl-L-methionine binding"/>
    <property type="evidence" value="ECO:0007669"/>
    <property type="project" value="UniProtKB-UniRule"/>
</dbReference>
<feature type="binding site" evidence="8">
    <location>
        <begin position="45"/>
        <end position="47"/>
    </location>
    <ligand>
        <name>S-adenosyl-L-methionine</name>
        <dbReference type="ChEBI" id="CHEBI:59789"/>
    </ligand>
</feature>
<keyword evidence="11" id="KW-1185">Reference proteome</keyword>
<feature type="binding site" evidence="8">
    <location>
        <position position="80"/>
    </location>
    <ligand>
        <name>substrate</name>
    </ligand>
</feature>
<dbReference type="SFLD" id="SFLDS00029">
    <property type="entry name" value="Radical_SAM"/>
    <property type="match status" value="1"/>
</dbReference>
<dbReference type="PATRIC" id="fig|999894.6.peg.1496"/>
<evidence type="ECO:0000256" key="4">
    <source>
        <dbReference type="ARBA" id="ARBA00022842"/>
    </source>
</evidence>
<name>A0A179D2Z6_9BACT</name>
<feature type="binding site" evidence="8">
    <location>
        <position position="82"/>
    </location>
    <ligand>
        <name>S-adenosyl-L-methionine</name>
        <dbReference type="ChEBI" id="CHEBI:59789"/>
    </ligand>
</feature>
<accession>A0A179D2Z6</accession>
<evidence type="ECO:0000256" key="6">
    <source>
        <dbReference type="ARBA" id="ARBA00023014"/>
    </source>
</evidence>
<comment type="catalytic activity">
    <reaction evidence="8">
        <text>6-carboxy-5,6,7,8-tetrahydropterin + H(+) = 7-carboxy-7-carbaguanine + NH4(+)</text>
        <dbReference type="Rhea" id="RHEA:27974"/>
        <dbReference type="ChEBI" id="CHEBI:15378"/>
        <dbReference type="ChEBI" id="CHEBI:28938"/>
        <dbReference type="ChEBI" id="CHEBI:61032"/>
        <dbReference type="ChEBI" id="CHEBI:61036"/>
        <dbReference type="EC" id="4.3.99.3"/>
    </reaction>
</comment>
<dbReference type="Pfam" id="PF04055">
    <property type="entry name" value="Radical_SAM"/>
    <property type="match status" value="1"/>
</dbReference>
<dbReference type="HAMAP" id="MF_00917">
    <property type="entry name" value="QueE"/>
    <property type="match status" value="1"/>
</dbReference>
<keyword evidence="7 8" id="KW-0456">Lyase</keyword>
<comment type="similarity">
    <text evidence="8">Belongs to the radical SAM superfamily. 7-carboxy-7-deazaguanine synthase family.</text>
</comment>
<evidence type="ECO:0000313" key="11">
    <source>
        <dbReference type="Proteomes" id="UP000078390"/>
    </source>
</evidence>
<protein>
    <recommendedName>
        <fullName evidence="8">7-carboxy-7-deazaguanine synthase</fullName>
        <shortName evidence="8">CDG synthase</shortName>
        <ecNumber evidence="8">4.3.99.3</ecNumber>
    </recommendedName>
    <alternativeName>
        <fullName evidence="8">Queuosine biosynthesis protein QueE</fullName>
    </alternativeName>
</protein>
<dbReference type="PROSITE" id="PS51918">
    <property type="entry name" value="RADICAL_SAM"/>
    <property type="match status" value="1"/>
</dbReference>
<feature type="binding site" evidence="8">
    <location>
        <begin position="20"/>
        <end position="22"/>
    </location>
    <ligand>
        <name>substrate</name>
    </ligand>
</feature>
<dbReference type="UniPathway" id="UPA00391"/>
<dbReference type="PIRSF" id="PIRSF000370">
    <property type="entry name" value="QueE"/>
    <property type="match status" value="1"/>
</dbReference>
<keyword evidence="4 8" id="KW-0460">Magnesium</keyword>
<dbReference type="InterPro" id="IPR058240">
    <property type="entry name" value="rSAM_sf"/>
</dbReference>
<evidence type="ECO:0000256" key="3">
    <source>
        <dbReference type="ARBA" id="ARBA00022723"/>
    </source>
</evidence>
<dbReference type="RefSeq" id="WP_244147494.1">
    <property type="nucleotide sequence ID" value="NZ_LWLG01000011.1"/>
</dbReference>
<dbReference type="CDD" id="cd01335">
    <property type="entry name" value="Radical_SAM"/>
    <property type="match status" value="1"/>
</dbReference>
<feature type="binding site" evidence="8">
    <location>
        <position position="48"/>
    </location>
    <ligand>
        <name>Mg(2+)</name>
        <dbReference type="ChEBI" id="CHEBI:18420"/>
    </ligand>
</feature>
<evidence type="ECO:0000256" key="5">
    <source>
        <dbReference type="ARBA" id="ARBA00023004"/>
    </source>
</evidence>
<feature type="binding site" evidence="8">
    <location>
        <position position="35"/>
    </location>
    <ligand>
        <name>substrate</name>
    </ligand>
</feature>
<keyword evidence="6 8" id="KW-0411">Iron-sulfur</keyword>
<evidence type="ECO:0000313" key="10">
    <source>
        <dbReference type="EMBL" id="OAQ20454.1"/>
    </source>
</evidence>
<comment type="cofactor">
    <cofactor evidence="8">
        <name>[4Fe-4S] cluster</name>
        <dbReference type="ChEBI" id="CHEBI:49883"/>
    </cofactor>
    <text evidence="8">Binds 1 [4Fe-4S] cluster. The cluster is coordinated with 3 cysteines and an exchangeable S-adenosyl-L-methionine.</text>
</comment>
<keyword evidence="3 8" id="KW-0479">Metal-binding</keyword>
<comment type="pathway">
    <text evidence="8">Purine metabolism; 7-cyano-7-deazaguanine biosynthesis.</text>
</comment>
<dbReference type="GO" id="GO:0051539">
    <property type="term" value="F:4 iron, 4 sulfur cluster binding"/>
    <property type="evidence" value="ECO:0007669"/>
    <property type="project" value="UniProtKB-UniRule"/>
</dbReference>
<keyword evidence="5 8" id="KW-0408">Iron</keyword>
<sequence length="218" mass="24605">MPLISGDKIRLKISELFVSLQGEGPAAGYPAFFVRLSGCNLSCCWCDTPHARQPETGQEMEMPKIINRFRKSGVSQVLITGGEPLLQEGVYALMEELLALGAQVFLETNGSLSLKRVPSEVTKVMDLKPPSSGMSKYMLYENLRYLSHRDQIKFVIADEEDYRWAKEKVLGLGLNYFTEVSFSPAWGLMSPEKLAKMILRDRLPVRLQLQLHKILKLP</sequence>
<comment type="caution">
    <text evidence="10">The sequence shown here is derived from an EMBL/GenBank/DDBJ whole genome shotgun (WGS) entry which is preliminary data.</text>
</comment>
<dbReference type="GO" id="GO:0016840">
    <property type="term" value="F:carbon-nitrogen lyase activity"/>
    <property type="evidence" value="ECO:0007669"/>
    <property type="project" value="UniProtKB-UniRule"/>
</dbReference>